<reference evidence="2 3" key="1">
    <citation type="submission" date="2016-10" db="EMBL/GenBank/DDBJ databases">
        <title>Evaluation of Human, Veterinary and Environmental Mycobacterium chelonae Isolates by Core Genome Phylogenomic Analysis, Targeted Gene Comparison, and Anti-microbial Susceptibility Patterns: A Tale of Mistaken Identities.</title>
        <authorList>
            <person name="Fogelson S.B."/>
            <person name="Camus A.C."/>
            <person name="Lorenz W."/>
            <person name="Vasireddy R."/>
            <person name="Vasireddy S."/>
            <person name="Smith T."/>
            <person name="Brown-Elliott B.A."/>
            <person name="Wallace R.J.Jr."/>
            <person name="Hasan N.A."/>
            <person name="Reischl U."/>
            <person name="Sanchez S."/>
        </authorList>
    </citation>
    <scope>NUCLEOTIDE SEQUENCE [LARGE SCALE GENOMIC DNA]</scope>
    <source>
        <strain evidence="2 3">15515</strain>
    </source>
</reference>
<gene>
    <name evidence="2" type="ORF">BKG82_26535</name>
</gene>
<protein>
    <submittedName>
        <fullName evidence="2">Uncharacterized protein</fullName>
    </submittedName>
</protein>
<accession>A0A1S1LII1</accession>
<evidence type="ECO:0000313" key="2">
    <source>
        <dbReference type="EMBL" id="OHU47216.1"/>
    </source>
</evidence>
<feature type="signal peptide" evidence="1">
    <location>
        <begin position="1"/>
        <end position="22"/>
    </location>
</feature>
<comment type="caution">
    <text evidence="2">The sequence shown here is derived from an EMBL/GenBank/DDBJ whole genome shotgun (WGS) entry which is preliminary data.</text>
</comment>
<dbReference type="AlphaFoldDB" id="A0A1S1LII1"/>
<dbReference type="RefSeq" id="WP_070947834.1">
    <property type="nucleotide sequence ID" value="NZ_MLIQ01000042.1"/>
</dbReference>
<organism evidence="2 3">
    <name type="scientific">Mycobacteroides chelonae</name>
    <name type="common">Mycobacterium chelonae</name>
    <dbReference type="NCBI Taxonomy" id="1774"/>
    <lineage>
        <taxon>Bacteria</taxon>
        <taxon>Bacillati</taxon>
        <taxon>Actinomycetota</taxon>
        <taxon>Actinomycetes</taxon>
        <taxon>Mycobacteriales</taxon>
        <taxon>Mycobacteriaceae</taxon>
        <taxon>Mycobacteroides</taxon>
    </lineage>
</organism>
<dbReference type="EMBL" id="MLIQ01000042">
    <property type="protein sequence ID" value="OHU47216.1"/>
    <property type="molecule type" value="Genomic_DNA"/>
</dbReference>
<evidence type="ECO:0000256" key="1">
    <source>
        <dbReference type="SAM" id="SignalP"/>
    </source>
</evidence>
<sequence length="180" mass="17983">MKINAIRRSVFWLSALTVAALAAYATLAGLPESAMSRTSTEPAPPAITVTLDHKPDARPGIPDGATFADGYQWGLQALLQDGEAVAFSPGGPAGSATLAKAIAHAANLGATAIDLSIAACDDEGSPADVRAVAGAIYYAAVVRDVADITAAEHLAAPGLGCSSGAAATTSTGTPPRKTDR</sequence>
<dbReference type="Proteomes" id="UP000180043">
    <property type="component" value="Unassembled WGS sequence"/>
</dbReference>
<name>A0A1S1LII1_MYCCH</name>
<proteinExistence type="predicted"/>
<keyword evidence="1" id="KW-0732">Signal</keyword>
<evidence type="ECO:0000313" key="3">
    <source>
        <dbReference type="Proteomes" id="UP000180043"/>
    </source>
</evidence>
<feature type="chain" id="PRO_5010240331" evidence="1">
    <location>
        <begin position="23"/>
        <end position="180"/>
    </location>
</feature>